<comment type="caution">
    <text evidence="2">The sequence shown here is derived from an EMBL/GenBank/DDBJ whole genome shotgun (WGS) entry which is preliminary data.</text>
</comment>
<sequence length="176" mass="20002">MTKTLICNLFAGPGAGKSTTAAAVFAEMKYRENYSCELLTEIAKDRFWEGTLNTVDDQVYIFARQLYELRCMMGKMDVVVTDAPLLTSLVYQVTPSLAFEAFVREIVEQHNNLNVFLRRTKVYSNVGRSQNEMAAIELDLEIRTLLDDLNVPVEVLQANRGTPSIIVSMIERRLQR</sequence>
<dbReference type="InterPro" id="IPR027417">
    <property type="entry name" value="P-loop_NTPase"/>
</dbReference>
<dbReference type="InterPro" id="IPR038727">
    <property type="entry name" value="NadR/Ttd14_AAA_dom"/>
</dbReference>
<feature type="domain" description="NadR/Ttd14 AAA" evidence="1">
    <location>
        <begin position="12"/>
        <end position="157"/>
    </location>
</feature>
<dbReference type="EMBL" id="LAZR01011457">
    <property type="protein sequence ID" value="KKM61591.1"/>
    <property type="molecule type" value="Genomic_DNA"/>
</dbReference>
<accession>A0A0F9JGV6</accession>
<evidence type="ECO:0000313" key="2">
    <source>
        <dbReference type="EMBL" id="KKM61591.1"/>
    </source>
</evidence>
<reference evidence="2" key="1">
    <citation type="journal article" date="2015" name="Nature">
        <title>Complex archaea that bridge the gap between prokaryotes and eukaryotes.</title>
        <authorList>
            <person name="Spang A."/>
            <person name="Saw J.H."/>
            <person name="Jorgensen S.L."/>
            <person name="Zaremba-Niedzwiedzka K."/>
            <person name="Martijn J."/>
            <person name="Lind A.E."/>
            <person name="van Eijk R."/>
            <person name="Schleper C."/>
            <person name="Guy L."/>
            <person name="Ettema T.J."/>
        </authorList>
    </citation>
    <scope>NUCLEOTIDE SEQUENCE</scope>
</reference>
<evidence type="ECO:0000259" key="1">
    <source>
        <dbReference type="Pfam" id="PF13521"/>
    </source>
</evidence>
<name>A0A0F9JGV6_9ZZZZ</name>
<proteinExistence type="predicted"/>
<dbReference type="Gene3D" id="3.40.50.300">
    <property type="entry name" value="P-loop containing nucleotide triphosphate hydrolases"/>
    <property type="match status" value="1"/>
</dbReference>
<protein>
    <recommendedName>
        <fullName evidence="1">NadR/Ttd14 AAA domain-containing protein</fullName>
    </recommendedName>
</protein>
<gene>
    <name evidence="2" type="ORF">LCGC14_1530190</name>
</gene>
<dbReference type="AlphaFoldDB" id="A0A0F9JGV6"/>
<dbReference type="Pfam" id="PF13521">
    <property type="entry name" value="AAA_28"/>
    <property type="match status" value="1"/>
</dbReference>
<dbReference type="SUPFAM" id="SSF52540">
    <property type="entry name" value="P-loop containing nucleoside triphosphate hydrolases"/>
    <property type="match status" value="1"/>
</dbReference>
<organism evidence="2">
    <name type="scientific">marine sediment metagenome</name>
    <dbReference type="NCBI Taxonomy" id="412755"/>
    <lineage>
        <taxon>unclassified sequences</taxon>
        <taxon>metagenomes</taxon>
        <taxon>ecological metagenomes</taxon>
    </lineage>
</organism>